<evidence type="ECO:0000256" key="4">
    <source>
        <dbReference type="PROSITE-ProRule" id="PRU00134"/>
    </source>
</evidence>
<dbReference type="InterPro" id="IPR002893">
    <property type="entry name" value="Znf_MYND"/>
</dbReference>
<evidence type="ECO:0000313" key="6">
    <source>
        <dbReference type="EMBL" id="KAI1511114.1"/>
    </source>
</evidence>
<dbReference type="EMBL" id="NRDI02000015">
    <property type="protein sequence ID" value="KAI1511114.1"/>
    <property type="molecule type" value="Genomic_DNA"/>
</dbReference>
<keyword evidence="2 4" id="KW-0863">Zinc-finger</keyword>
<comment type="caution">
    <text evidence="6">The sequence shown here is derived from an EMBL/GenBank/DDBJ whole genome shotgun (WGS) entry which is preliminary data.</text>
</comment>
<dbReference type="OMA" id="DANTHGE"/>
<name>A0A922N4F6_9PLEO</name>
<evidence type="ECO:0000256" key="2">
    <source>
        <dbReference type="ARBA" id="ARBA00022771"/>
    </source>
</evidence>
<protein>
    <submittedName>
        <fullName evidence="6">MYND finger</fullName>
    </submittedName>
</protein>
<feature type="domain" description="MYND-type" evidence="5">
    <location>
        <begin position="31"/>
        <end position="67"/>
    </location>
</feature>
<accession>A0A922N4F6</accession>
<sequence>MSSTSPQDFGYPLILEDYTPVPSPTTTPNLCATCHTPTPRKCSTCKNIRYCSATCQTTDWPLHKPVCKRYLASLTQRPEKTTTRRILFFPLSATKPTFHYLTLSTNNATPTPTRTPNLSSFFPAVPLTETKKLSFHNRYLPFFVQLTYDTNPAGTRALALNKALGAPFRGPVVAMVFDAEEGVGGLPLDIDTTVLRALSEYVGVWREYQGPVFIEQPQEKYEEKELRRILGKDWKGGAVG</sequence>
<keyword evidence="1" id="KW-0479">Metal-binding</keyword>
<reference evidence="7" key="1">
    <citation type="journal article" date="2022" name="Microb. Genom.">
        <title>A global pangenome for the wheat fungal pathogen Pyrenophora tritici-repentis and prediction of effector protein structural homology.</title>
        <authorList>
            <person name="Moolhuijzen P.M."/>
            <person name="See P.T."/>
            <person name="Shi G."/>
            <person name="Powell H.R."/>
            <person name="Cockram J."/>
            <person name="Jorgensen L.N."/>
            <person name="Benslimane H."/>
            <person name="Strelkov S.E."/>
            <person name="Turner J."/>
            <person name="Liu Z."/>
            <person name="Moffat C.S."/>
        </authorList>
    </citation>
    <scope>NUCLEOTIDE SEQUENCE [LARGE SCALE GENOMIC DNA]</scope>
</reference>
<keyword evidence="3" id="KW-0862">Zinc</keyword>
<evidence type="ECO:0000259" key="5">
    <source>
        <dbReference type="PROSITE" id="PS50865"/>
    </source>
</evidence>
<evidence type="ECO:0000313" key="7">
    <source>
        <dbReference type="Proteomes" id="UP000249757"/>
    </source>
</evidence>
<dbReference type="AlphaFoldDB" id="A0A922N4F6"/>
<dbReference type="PROSITE" id="PS01360">
    <property type="entry name" value="ZF_MYND_1"/>
    <property type="match status" value="1"/>
</dbReference>
<evidence type="ECO:0000256" key="1">
    <source>
        <dbReference type="ARBA" id="ARBA00022723"/>
    </source>
</evidence>
<dbReference type="Pfam" id="PF01753">
    <property type="entry name" value="zf-MYND"/>
    <property type="match status" value="1"/>
</dbReference>
<organism evidence="6 7">
    <name type="scientific">Pyrenophora tritici-repentis</name>
    <dbReference type="NCBI Taxonomy" id="45151"/>
    <lineage>
        <taxon>Eukaryota</taxon>
        <taxon>Fungi</taxon>
        <taxon>Dikarya</taxon>
        <taxon>Ascomycota</taxon>
        <taxon>Pezizomycotina</taxon>
        <taxon>Dothideomycetes</taxon>
        <taxon>Pleosporomycetidae</taxon>
        <taxon>Pleosporales</taxon>
        <taxon>Pleosporineae</taxon>
        <taxon>Pleosporaceae</taxon>
        <taxon>Pyrenophora</taxon>
    </lineage>
</organism>
<dbReference type="GO" id="GO:0008270">
    <property type="term" value="F:zinc ion binding"/>
    <property type="evidence" value="ECO:0007669"/>
    <property type="project" value="UniProtKB-KW"/>
</dbReference>
<dbReference type="Gene3D" id="6.10.140.2220">
    <property type="match status" value="1"/>
</dbReference>
<keyword evidence="7" id="KW-1185">Reference proteome</keyword>
<dbReference type="SUPFAM" id="SSF144232">
    <property type="entry name" value="HIT/MYND zinc finger-like"/>
    <property type="match status" value="1"/>
</dbReference>
<gene>
    <name evidence="6" type="ORF">Ptr86124_010235</name>
</gene>
<dbReference type="OrthoDB" id="437457at2759"/>
<dbReference type="PROSITE" id="PS50865">
    <property type="entry name" value="ZF_MYND_2"/>
    <property type="match status" value="1"/>
</dbReference>
<evidence type="ECO:0000256" key="3">
    <source>
        <dbReference type="ARBA" id="ARBA00022833"/>
    </source>
</evidence>
<dbReference type="Proteomes" id="UP000249757">
    <property type="component" value="Unassembled WGS sequence"/>
</dbReference>
<proteinExistence type="predicted"/>